<name>A0AAW0C8L1_9AGAR</name>
<evidence type="ECO:0000256" key="2">
    <source>
        <dbReference type="SAM" id="SignalP"/>
    </source>
</evidence>
<feature type="compositionally biased region" description="Low complexity" evidence="1">
    <location>
        <begin position="86"/>
        <end position="98"/>
    </location>
</feature>
<accession>A0AAW0C8L1</accession>
<protein>
    <recommendedName>
        <fullName evidence="5">Phytase-like domain-containing protein</fullName>
    </recommendedName>
</protein>
<evidence type="ECO:0000256" key="1">
    <source>
        <dbReference type="SAM" id="MobiDB-lite"/>
    </source>
</evidence>
<reference evidence="3 4" key="1">
    <citation type="journal article" date="2024" name="J Genomics">
        <title>Draft genome sequencing and assembly of Favolaschia claudopus CIRM-BRFM 2984 isolated from oak limbs.</title>
        <authorList>
            <person name="Navarro D."/>
            <person name="Drula E."/>
            <person name="Chaduli D."/>
            <person name="Cazenave R."/>
            <person name="Ahrendt S."/>
            <person name="Wang J."/>
            <person name="Lipzen A."/>
            <person name="Daum C."/>
            <person name="Barry K."/>
            <person name="Grigoriev I.V."/>
            <person name="Favel A."/>
            <person name="Rosso M.N."/>
            <person name="Martin F."/>
        </authorList>
    </citation>
    <scope>NUCLEOTIDE SEQUENCE [LARGE SCALE GENOMIC DNA]</scope>
    <source>
        <strain evidence="3 4">CIRM-BRFM 2984</strain>
    </source>
</reference>
<gene>
    <name evidence="3" type="ORF">R3P38DRAFT_604187</name>
</gene>
<feature type="region of interest" description="Disordered" evidence="1">
    <location>
        <begin position="50"/>
        <end position="100"/>
    </location>
</feature>
<feature type="compositionally biased region" description="Basic and acidic residues" evidence="1">
    <location>
        <begin position="50"/>
        <end position="59"/>
    </location>
</feature>
<organism evidence="3 4">
    <name type="scientific">Favolaschia claudopus</name>
    <dbReference type="NCBI Taxonomy" id="2862362"/>
    <lineage>
        <taxon>Eukaryota</taxon>
        <taxon>Fungi</taxon>
        <taxon>Dikarya</taxon>
        <taxon>Basidiomycota</taxon>
        <taxon>Agaricomycotina</taxon>
        <taxon>Agaricomycetes</taxon>
        <taxon>Agaricomycetidae</taxon>
        <taxon>Agaricales</taxon>
        <taxon>Marasmiineae</taxon>
        <taxon>Mycenaceae</taxon>
        <taxon>Favolaschia</taxon>
    </lineage>
</organism>
<evidence type="ECO:0008006" key="5">
    <source>
        <dbReference type="Google" id="ProtNLM"/>
    </source>
</evidence>
<feature type="compositionally biased region" description="Basic residues" evidence="1">
    <location>
        <begin position="72"/>
        <end position="85"/>
    </location>
</feature>
<evidence type="ECO:0000313" key="3">
    <source>
        <dbReference type="EMBL" id="KAK7035724.1"/>
    </source>
</evidence>
<sequence length="280" mass="30155">MAPQRLFKVLSLLALTAFSGVLASPHHARRHHPNCVANPTLEICHNSRSYGRDVSHRDNAPAQLTNGERLARHLPLKPPTRRSSARRASASPSVQPRSNRGYIEALAVDDHGKPTRVLGYVSKTTFKHTQYIVRPSIEDALLVAPNGEHGLVTLNSDISSPAFLGLVQGRGDTPSGLASGNSNYLYLASTDQTSPKAKPQRVKNSFDSVPGGPFPAESAVWTRDPATNILKAQWVNSDGSTPPTLAFLQGSAIYFSADPQAFQQAHSGPIQKISLVYIAA</sequence>
<dbReference type="AlphaFoldDB" id="A0AAW0C8L1"/>
<feature type="chain" id="PRO_5043810453" description="Phytase-like domain-containing protein" evidence="2">
    <location>
        <begin position="24"/>
        <end position="280"/>
    </location>
</feature>
<comment type="caution">
    <text evidence="3">The sequence shown here is derived from an EMBL/GenBank/DDBJ whole genome shotgun (WGS) entry which is preliminary data.</text>
</comment>
<proteinExistence type="predicted"/>
<dbReference type="EMBL" id="JAWWNJ010000019">
    <property type="protein sequence ID" value="KAK7035724.1"/>
    <property type="molecule type" value="Genomic_DNA"/>
</dbReference>
<dbReference type="Proteomes" id="UP001362999">
    <property type="component" value="Unassembled WGS sequence"/>
</dbReference>
<keyword evidence="4" id="KW-1185">Reference proteome</keyword>
<evidence type="ECO:0000313" key="4">
    <source>
        <dbReference type="Proteomes" id="UP001362999"/>
    </source>
</evidence>
<feature type="signal peptide" evidence="2">
    <location>
        <begin position="1"/>
        <end position="23"/>
    </location>
</feature>
<keyword evidence="2" id="KW-0732">Signal</keyword>